<name>A0AAI8XP06_MYCME</name>
<dbReference type="Proteomes" id="UP001241092">
    <property type="component" value="Chromosome"/>
</dbReference>
<evidence type="ECO:0000313" key="5">
    <source>
        <dbReference type="Proteomes" id="UP001241092"/>
    </source>
</evidence>
<feature type="region of interest" description="Disordered" evidence="1">
    <location>
        <begin position="359"/>
        <end position="386"/>
    </location>
</feature>
<evidence type="ECO:0000313" key="4">
    <source>
        <dbReference type="Proteomes" id="UP000465622"/>
    </source>
</evidence>
<proteinExistence type="predicted"/>
<dbReference type="AlphaFoldDB" id="A0AAI8XP06"/>
<sequence>MQIRVQCGLTAGIAIVGASVIAITPIASPAVMRAVDAAPALMRSFAGLSQAELIAMSVQRLGEQVQQAPFFPLVAALDVAGGDNARLYTAIRSVIDSPVYVADPFIEAVANTVPTSLGGGSDHETTTTAGDGAIMQIRNVQLLGLRDSLDGLFADALGVPASTDANYAFDLSNGVAESVERTAQGAVLAPIGLVAVAQAMASGDSAALYTAIRQYIDAPLWAADPAIDGLATALPASLGGGTDHDPTTQAPQDGALMTFRNETLWGATHNTRVAVANVLGVDLDAQDNPEPSTTLSVERTVAADDEATKDSDKPDVTNLKPHFTTLNAQVKQAGDRAEKRANKVKANVNEALTGVREAVENVTKKLTPKKAEPKGDDSAESNGDDS</sequence>
<dbReference type="RefSeq" id="WP_036429660.1">
    <property type="nucleotide sequence ID" value="NZ_AP022567.1"/>
</dbReference>
<evidence type="ECO:0000313" key="2">
    <source>
        <dbReference type="EMBL" id="BBX34495.1"/>
    </source>
</evidence>
<gene>
    <name evidence="3" type="ORF">hbim_03408</name>
    <name evidence="2" type="ORF">MMAGJ_37770</name>
</gene>
<organism evidence="3 5">
    <name type="scientific">Mycolicibacterium mageritense</name>
    <name type="common">Mycobacterium mageritense</name>
    <dbReference type="NCBI Taxonomy" id="53462"/>
    <lineage>
        <taxon>Bacteria</taxon>
        <taxon>Bacillati</taxon>
        <taxon>Actinomycetota</taxon>
        <taxon>Actinomycetes</taxon>
        <taxon>Mycobacteriales</taxon>
        <taxon>Mycobacteriaceae</taxon>
        <taxon>Mycolicibacterium</taxon>
    </lineage>
</organism>
<feature type="compositionally biased region" description="Basic and acidic residues" evidence="1">
    <location>
        <begin position="359"/>
        <end position="377"/>
    </location>
</feature>
<reference evidence="2" key="2">
    <citation type="submission" date="2020-02" db="EMBL/GenBank/DDBJ databases">
        <authorList>
            <person name="Matsumoto Y."/>
            <person name="Motooka D."/>
            <person name="Nakamura S."/>
        </authorList>
    </citation>
    <scope>NUCLEOTIDE SEQUENCE</scope>
    <source>
        <strain evidence="2">JCM 12375</strain>
    </source>
</reference>
<accession>A0AAI8XP06</accession>
<reference evidence="3" key="3">
    <citation type="submission" date="2023-03" db="EMBL/GenBank/DDBJ databases">
        <title>Draft genome sequence of a Mycolicibacterium mageritense strain H4_3_1 isolated from a hybrid biological-inorganic system reactor.</title>
        <authorList>
            <person name="Feng X."/>
            <person name="Kazama D."/>
            <person name="Sato K."/>
            <person name="Kobayashi H."/>
        </authorList>
    </citation>
    <scope>NUCLEOTIDE SEQUENCE</scope>
    <source>
        <strain evidence="3">H4_3_1</strain>
    </source>
</reference>
<evidence type="ECO:0008006" key="6">
    <source>
        <dbReference type="Google" id="ProtNLM"/>
    </source>
</evidence>
<evidence type="ECO:0000313" key="3">
    <source>
        <dbReference type="EMBL" id="BDY29470.1"/>
    </source>
</evidence>
<dbReference type="EMBL" id="AP027452">
    <property type="protein sequence ID" value="BDY29470.1"/>
    <property type="molecule type" value="Genomic_DNA"/>
</dbReference>
<dbReference type="EMBL" id="AP022567">
    <property type="protein sequence ID" value="BBX34495.1"/>
    <property type="molecule type" value="Genomic_DNA"/>
</dbReference>
<evidence type="ECO:0000256" key="1">
    <source>
        <dbReference type="SAM" id="MobiDB-lite"/>
    </source>
</evidence>
<reference evidence="2 4" key="1">
    <citation type="journal article" date="2019" name="Emerg. Microbes Infect.">
        <title>Comprehensive subspecies identification of 175 nontuberculous mycobacteria species based on 7547 genomic profiles.</title>
        <authorList>
            <person name="Matsumoto Y."/>
            <person name="Kinjo T."/>
            <person name="Motooka D."/>
            <person name="Nabeya D."/>
            <person name="Jung N."/>
            <person name="Uechi K."/>
            <person name="Horii T."/>
            <person name="Iida T."/>
            <person name="Fujita J."/>
            <person name="Nakamura S."/>
        </authorList>
    </citation>
    <scope>NUCLEOTIDE SEQUENCE [LARGE SCALE GENOMIC DNA]</scope>
    <source>
        <strain evidence="2 4">JCM 12375</strain>
    </source>
</reference>
<dbReference type="Proteomes" id="UP000465622">
    <property type="component" value="Chromosome"/>
</dbReference>
<protein>
    <recommendedName>
        <fullName evidence="6">PE-PPE domain-containing protein</fullName>
    </recommendedName>
</protein>
<keyword evidence="4" id="KW-1185">Reference proteome</keyword>